<dbReference type="EMBL" id="JAHSPG010000013">
    <property type="protein sequence ID" value="MBV4358701.1"/>
    <property type="molecule type" value="Genomic_DNA"/>
</dbReference>
<dbReference type="Proteomes" id="UP000812270">
    <property type="component" value="Unassembled WGS sequence"/>
</dbReference>
<organism evidence="4 5">
    <name type="scientific">Pinibacter aurantiacus</name>
    <dbReference type="NCBI Taxonomy" id="2851599"/>
    <lineage>
        <taxon>Bacteria</taxon>
        <taxon>Pseudomonadati</taxon>
        <taxon>Bacteroidota</taxon>
        <taxon>Chitinophagia</taxon>
        <taxon>Chitinophagales</taxon>
        <taxon>Chitinophagaceae</taxon>
        <taxon>Pinibacter</taxon>
    </lineage>
</organism>
<dbReference type="InterPro" id="IPR050595">
    <property type="entry name" value="Bact_response_regulator"/>
</dbReference>
<dbReference type="GO" id="GO:0000160">
    <property type="term" value="P:phosphorelay signal transduction system"/>
    <property type="evidence" value="ECO:0007669"/>
    <property type="project" value="InterPro"/>
</dbReference>
<gene>
    <name evidence="4" type="ORF">KTO63_16170</name>
</gene>
<sequence length="145" mass="16312">MATPTTSTIFIADDDMEDLSLLEEAIMNHNPYLVIQTFRNSNELLHALTLQYPSLIVLDYNMPPTTGPEVLSLLKNNPNLRNIPKIIWSCSSNADHIRACFSEGAVAYFIKPFSLAEYGNLAKEICAHLKSRNLISDTSDDLYFE</sequence>
<dbReference type="PANTHER" id="PTHR44591">
    <property type="entry name" value="STRESS RESPONSE REGULATOR PROTEIN 1"/>
    <property type="match status" value="1"/>
</dbReference>
<evidence type="ECO:0000256" key="2">
    <source>
        <dbReference type="PROSITE-ProRule" id="PRU00169"/>
    </source>
</evidence>
<accession>A0A9E2S983</accession>
<name>A0A9E2S983_9BACT</name>
<dbReference type="Pfam" id="PF00072">
    <property type="entry name" value="Response_reg"/>
    <property type="match status" value="1"/>
</dbReference>
<dbReference type="SMART" id="SM00448">
    <property type="entry name" value="REC"/>
    <property type="match status" value="1"/>
</dbReference>
<keyword evidence="1 2" id="KW-0597">Phosphoprotein</keyword>
<dbReference type="PROSITE" id="PS50110">
    <property type="entry name" value="RESPONSE_REGULATORY"/>
    <property type="match status" value="1"/>
</dbReference>
<reference evidence="4" key="1">
    <citation type="submission" date="2021-06" db="EMBL/GenBank/DDBJ databases">
        <authorList>
            <person name="Huq M.A."/>
        </authorList>
    </citation>
    <scope>NUCLEOTIDE SEQUENCE</scope>
    <source>
        <strain evidence="4">MAH-26</strain>
    </source>
</reference>
<comment type="caution">
    <text evidence="4">The sequence shown here is derived from an EMBL/GenBank/DDBJ whole genome shotgun (WGS) entry which is preliminary data.</text>
</comment>
<proteinExistence type="predicted"/>
<evidence type="ECO:0000313" key="5">
    <source>
        <dbReference type="Proteomes" id="UP000812270"/>
    </source>
</evidence>
<keyword evidence="5" id="KW-1185">Reference proteome</keyword>
<dbReference type="AlphaFoldDB" id="A0A9E2S983"/>
<dbReference type="PANTHER" id="PTHR44591:SF3">
    <property type="entry name" value="RESPONSE REGULATORY DOMAIN-CONTAINING PROTEIN"/>
    <property type="match status" value="1"/>
</dbReference>
<protein>
    <submittedName>
        <fullName evidence="4">Response regulator</fullName>
    </submittedName>
</protein>
<dbReference type="InterPro" id="IPR001789">
    <property type="entry name" value="Sig_transdc_resp-reg_receiver"/>
</dbReference>
<feature type="domain" description="Response regulatory" evidence="3">
    <location>
        <begin position="8"/>
        <end position="126"/>
    </location>
</feature>
<evidence type="ECO:0000259" key="3">
    <source>
        <dbReference type="PROSITE" id="PS50110"/>
    </source>
</evidence>
<evidence type="ECO:0000256" key="1">
    <source>
        <dbReference type="ARBA" id="ARBA00022553"/>
    </source>
</evidence>
<evidence type="ECO:0000313" key="4">
    <source>
        <dbReference type="EMBL" id="MBV4358701.1"/>
    </source>
</evidence>
<feature type="modified residue" description="4-aspartylphosphate" evidence="2">
    <location>
        <position position="59"/>
    </location>
</feature>
<dbReference type="RefSeq" id="WP_217792427.1">
    <property type="nucleotide sequence ID" value="NZ_JAHSPG010000013.1"/>
</dbReference>